<dbReference type="PATRIC" id="fig|44252.3.peg.3319"/>
<sequence>MELMRKSMKKICMHPEQAQCKGRIKGAHALQNNKIITLLAGEGRHVYMLDSKKKPLIVPMLNGKSEVIVEVSRTSANDATTETCFCDLHDNTVFAAIEKGAPDFEETNEKMKFIYAYKAFIFEYYKQRMSIDIFRSMFVKQPVAFKAPTMVGFYRMLQLKMKEFEPVKAHFDEQILSKTYGGIETCVIKIPEQIKFAVYSYIALDYDLDGKKLNTLLRELCIGLL</sequence>
<proteinExistence type="predicted"/>
<dbReference type="Proteomes" id="UP000029278">
    <property type="component" value="Unassembled WGS sequence"/>
</dbReference>
<organism evidence="1 2">
    <name type="scientific">Paenibacillus macerans</name>
    <name type="common">Bacillus macerans</name>
    <dbReference type="NCBI Taxonomy" id="44252"/>
    <lineage>
        <taxon>Bacteria</taxon>
        <taxon>Bacillati</taxon>
        <taxon>Bacillota</taxon>
        <taxon>Bacilli</taxon>
        <taxon>Bacillales</taxon>
        <taxon>Paenibacillaceae</taxon>
        <taxon>Paenibacillus</taxon>
    </lineage>
</organism>
<protein>
    <submittedName>
        <fullName evidence="1">Putative sEC-C motif protein</fullName>
    </submittedName>
</protein>
<evidence type="ECO:0000313" key="1">
    <source>
        <dbReference type="EMBL" id="KFN08274.1"/>
    </source>
</evidence>
<name>A0A090ZAG4_PAEMA</name>
<reference evidence="1 2" key="1">
    <citation type="submission" date="2014-04" db="EMBL/GenBank/DDBJ databases">
        <authorList>
            <person name="Bishop-Lilly K.A."/>
            <person name="Broomall S.M."/>
            <person name="Chain P.S."/>
            <person name="Chertkov O."/>
            <person name="Coyne S.R."/>
            <person name="Daligault H.E."/>
            <person name="Davenport K.W."/>
            <person name="Erkkila T."/>
            <person name="Frey K.G."/>
            <person name="Gibbons H.S."/>
            <person name="Gu W."/>
            <person name="Jaissle J."/>
            <person name="Johnson S.L."/>
            <person name="Koroleva G.I."/>
            <person name="Ladner J.T."/>
            <person name="Lo C.-C."/>
            <person name="Minogue T.D."/>
            <person name="Munk C."/>
            <person name="Palacios G.F."/>
            <person name="Redden C.L."/>
            <person name="Rosenzweig C.N."/>
            <person name="Scholz M.B."/>
            <person name="Teshima H."/>
            <person name="Xu Y."/>
        </authorList>
    </citation>
    <scope>NUCLEOTIDE SEQUENCE [LARGE SCALE GENOMIC DNA]</scope>
    <source>
        <strain evidence="1 2">8244</strain>
    </source>
</reference>
<dbReference type="STRING" id="44252.DJ90_1716"/>
<dbReference type="EMBL" id="JMQA01000029">
    <property type="protein sequence ID" value="KFN08274.1"/>
    <property type="molecule type" value="Genomic_DNA"/>
</dbReference>
<dbReference type="AlphaFoldDB" id="A0A090ZAG4"/>
<comment type="caution">
    <text evidence="1">The sequence shown here is derived from an EMBL/GenBank/DDBJ whole genome shotgun (WGS) entry which is preliminary data.</text>
</comment>
<gene>
    <name evidence="1" type="ORF">DJ90_1716</name>
</gene>
<keyword evidence="2" id="KW-1185">Reference proteome</keyword>
<evidence type="ECO:0000313" key="2">
    <source>
        <dbReference type="Proteomes" id="UP000029278"/>
    </source>
</evidence>
<dbReference type="HOGENOM" id="CLU_1228904_0_0_9"/>
<accession>A0A090ZAG4</accession>